<dbReference type="PANTHER" id="PTHR47843:SF5">
    <property type="entry name" value="BTB_POZ DOMAIN PROTEIN"/>
    <property type="match status" value="1"/>
</dbReference>
<dbReference type="OrthoDB" id="6359816at2759"/>
<gene>
    <name evidence="2" type="ORF">G7Y89_g10654</name>
</gene>
<dbReference type="SUPFAM" id="SSF54695">
    <property type="entry name" value="POZ domain"/>
    <property type="match status" value="1"/>
</dbReference>
<keyword evidence="3" id="KW-1185">Reference proteome</keyword>
<dbReference type="InterPro" id="IPR000210">
    <property type="entry name" value="BTB/POZ_dom"/>
</dbReference>
<dbReference type="InterPro" id="IPR011333">
    <property type="entry name" value="SKP1/BTB/POZ_sf"/>
</dbReference>
<dbReference type="Gene3D" id="3.30.710.10">
    <property type="entry name" value="Potassium Channel Kv1.1, Chain A"/>
    <property type="match status" value="1"/>
</dbReference>
<evidence type="ECO:0000313" key="3">
    <source>
        <dbReference type="Proteomes" id="UP000566819"/>
    </source>
</evidence>
<dbReference type="EMBL" id="JAAMPI010000958">
    <property type="protein sequence ID" value="KAF4627504.1"/>
    <property type="molecule type" value="Genomic_DNA"/>
</dbReference>
<accession>A0A8H4RF26</accession>
<comment type="caution">
    <text evidence="2">The sequence shown here is derived from an EMBL/GenBank/DDBJ whole genome shotgun (WGS) entry which is preliminary data.</text>
</comment>
<dbReference type="Proteomes" id="UP000566819">
    <property type="component" value="Unassembled WGS sequence"/>
</dbReference>
<dbReference type="PROSITE" id="PS50097">
    <property type="entry name" value="BTB"/>
    <property type="match status" value="1"/>
</dbReference>
<protein>
    <recommendedName>
        <fullName evidence="1">BTB domain-containing protein</fullName>
    </recommendedName>
</protein>
<name>A0A8H4RF26_9HELO</name>
<feature type="domain" description="BTB" evidence="1">
    <location>
        <begin position="21"/>
        <end position="89"/>
    </location>
</feature>
<sequence>MDRSAALKAAVLRSMVTGEYSDLKIKCQYKTFDVHKAIVCFQSKWFANAVKEDNFKEGRSSIVELPEDSVHTVNGMVSYLYSSDYSCPTEKDIDPRSQSRELPPKMLFHLQMYGLSDRLFIEGLKDLSLEKFKNLAERDWNSEVFPDAIRQVYEVTPPGSHGVRLRSIVVKIAATNSQTILVNGKSFCATMEEVPEFGKDLFQVMAGGTIALSPLTASEYIKLQCPVCTFQFFANAQSLEEIACPSCTARKQHPTRSGSSKLFYRRPVFYSEDETSSFLPMLPMNEQYLDKEVEFGDRDEGVSRARTAETTIKNDESSENIAKQSFLCQQSEYLAAQRSQRREHLIRAHGATTREERERRARKAKVVLNPAFWNVTYSIEKSTISREDLDALTRSYVQQMKSK</sequence>
<evidence type="ECO:0000313" key="2">
    <source>
        <dbReference type="EMBL" id="KAF4627504.1"/>
    </source>
</evidence>
<reference evidence="2 3" key="1">
    <citation type="submission" date="2020-03" db="EMBL/GenBank/DDBJ databases">
        <title>Draft Genome Sequence of Cudoniella acicularis.</title>
        <authorList>
            <person name="Buettner E."/>
            <person name="Kellner H."/>
        </authorList>
    </citation>
    <scope>NUCLEOTIDE SEQUENCE [LARGE SCALE GENOMIC DNA]</scope>
    <source>
        <strain evidence="2 3">DSM 108380</strain>
    </source>
</reference>
<dbReference type="Pfam" id="PF00651">
    <property type="entry name" value="BTB"/>
    <property type="match status" value="1"/>
</dbReference>
<evidence type="ECO:0000259" key="1">
    <source>
        <dbReference type="PROSITE" id="PS50097"/>
    </source>
</evidence>
<organism evidence="2 3">
    <name type="scientific">Cudoniella acicularis</name>
    <dbReference type="NCBI Taxonomy" id="354080"/>
    <lineage>
        <taxon>Eukaryota</taxon>
        <taxon>Fungi</taxon>
        <taxon>Dikarya</taxon>
        <taxon>Ascomycota</taxon>
        <taxon>Pezizomycotina</taxon>
        <taxon>Leotiomycetes</taxon>
        <taxon>Helotiales</taxon>
        <taxon>Tricladiaceae</taxon>
        <taxon>Cudoniella</taxon>
    </lineage>
</organism>
<dbReference type="PANTHER" id="PTHR47843">
    <property type="entry name" value="BTB DOMAIN-CONTAINING PROTEIN-RELATED"/>
    <property type="match status" value="1"/>
</dbReference>
<proteinExistence type="predicted"/>
<dbReference type="CDD" id="cd18186">
    <property type="entry name" value="BTB_POZ_ZBTB_KLHL-like"/>
    <property type="match status" value="1"/>
</dbReference>
<dbReference type="AlphaFoldDB" id="A0A8H4RF26"/>